<protein>
    <recommendedName>
        <fullName evidence="4">Disease resistance R13L4/SHOC-2-like LRR domain-containing protein</fullName>
    </recommendedName>
</protein>
<feature type="domain" description="Disease resistance R13L4/SHOC-2-like LRR" evidence="4">
    <location>
        <begin position="332"/>
        <end position="548"/>
    </location>
</feature>
<dbReference type="Gene3D" id="3.80.10.10">
    <property type="entry name" value="Ribonuclease Inhibitor"/>
    <property type="match status" value="3"/>
</dbReference>
<dbReference type="InterPro" id="IPR055414">
    <property type="entry name" value="LRR_R13L4/SHOC2-like"/>
</dbReference>
<dbReference type="Proteomes" id="UP001516023">
    <property type="component" value="Unassembled WGS sequence"/>
</dbReference>
<dbReference type="AlphaFoldDB" id="A0ABD3Q4F0"/>
<dbReference type="InterPro" id="IPR001611">
    <property type="entry name" value="Leu-rich_rpt"/>
</dbReference>
<keyword evidence="1" id="KW-0433">Leucine-rich repeat</keyword>
<accession>A0ABD3Q4F0</accession>
<dbReference type="PANTHER" id="PTHR48064:SF6">
    <property type="entry name" value="RECEPTOR-LIKE PROTEIN KINASE 2"/>
    <property type="match status" value="1"/>
</dbReference>
<keyword evidence="2" id="KW-0677">Repeat</keyword>
<dbReference type="InterPro" id="IPR032675">
    <property type="entry name" value="LRR_dom_sf"/>
</dbReference>
<proteinExistence type="predicted"/>
<dbReference type="FunFam" id="3.80.10.10:FF:000095">
    <property type="entry name" value="LRR receptor-like serine/threonine-protein kinase GSO1"/>
    <property type="match status" value="1"/>
</dbReference>
<evidence type="ECO:0000256" key="3">
    <source>
        <dbReference type="ARBA" id="ARBA00023136"/>
    </source>
</evidence>
<dbReference type="FunFam" id="3.80.10.10:FF:000041">
    <property type="entry name" value="LRR receptor-like serine/threonine-protein kinase ERECTA"/>
    <property type="match status" value="1"/>
</dbReference>
<gene>
    <name evidence="5" type="ORF">HJC23_012928</name>
</gene>
<dbReference type="SMART" id="SM00369">
    <property type="entry name" value="LRR_TYP"/>
    <property type="match status" value="5"/>
</dbReference>
<evidence type="ECO:0000313" key="5">
    <source>
        <dbReference type="EMBL" id="KAL3794391.1"/>
    </source>
</evidence>
<comment type="caution">
    <text evidence="5">The sequence shown here is derived from an EMBL/GenBank/DDBJ whole genome shotgun (WGS) entry which is preliminary data.</text>
</comment>
<dbReference type="InterPro" id="IPR053038">
    <property type="entry name" value="RLP_Defense"/>
</dbReference>
<evidence type="ECO:0000313" key="6">
    <source>
        <dbReference type="Proteomes" id="UP001516023"/>
    </source>
</evidence>
<dbReference type="EMBL" id="JABMIG020000081">
    <property type="protein sequence ID" value="KAL3794391.1"/>
    <property type="molecule type" value="Genomic_DNA"/>
</dbReference>
<keyword evidence="3" id="KW-0472">Membrane</keyword>
<evidence type="ECO:0000256" key="2">
    <source>
        <dbReference type="ARBA" id="ARBA00022737"/>
    </source>
</evidence>
<name>A0ABD3Q4F0_9STRA</name>
<dbReference type="PROSITE" id="PS51450">
    <property type="entry name" value="LRR"/>
    <property type="match status" value="1"/>
</dbReference>
<dbReference type="InterPro" id="IPR003591">
    <property type="entry name" value="Leu-rich_rpt_typical-subtyp"/>
</dbReference>
<reference evidence="5 6" key="1">
    <citation type="journal article" date="2020" name="G3 (Bethesda)">
        <title>Improved Reference Genome for Cyclotella cryptica CCMP332, a Model for Cell Wall Morphogenesis, Salinity Adaptation, and Lipid Production in Diatoms (Bacillariophyta).</title>
        <authorList>
            <person name="Roberts W.R."/>
            <person name="Downey K.M."/>
            <person name="Ruck E.C."/>
            <person name="Traller J.C."/>
            <person name="Alverson A.J."/>
        </authorList>
    </citation>
    <scope>NUCLEOTIDE SEQUENCE [LARGE SCALE GENOMIC DNA]</scope>
    <source>
        <strain evidence="5 6">CCMP332</strain>
    </source>
</reference>
<dbReference type="PANTHER" id="PTHR48064">
    <property type="entry name" value="OS01G0750400 PROTEIN"/>
    <property type="match status" value="1"/>
</dbReference>
<evidence type="ECO:0000259" key="4">
    <source>
        <dbReference type="Pfam" id="PF23598"/>
    </source>
</evidence>
<dbReference type="Pfam" id="PF13855">
    <property type="entry name" value="LRR_8"/>
    <property type="match status" value="1"/>
</dbReference>
<keyword evidence="6" id="KW-1185">Reference proteome</keyword>
<organism evidence="5 6">
    <name type="scientific">Cyclotella cryptica</name>
    <dbReference type="NCBI Taxonomy" id="29204"/>
    <lineage>
        <taxon>Eukaryota</taxon>
        <taxon>Sar</taxon>
        <taxon>Stramenopiles</taxon>
        <taxon>Ochrophyta</taxon>
        <taxon>Bacillariophyta</taxon>
        <taxon>Coscinodiscophyceae</taxon>
        <taxon>Thalassiosirophycidae</taxon>
        <taxon>Stephanodiscales</taxon>
        <taxon>Stephanodiscaceae</taxon>
        <taxon>Cyclotella</taxon>
    </lineage>
</organism>
<dbReference type="Pfam" id="PF00560">
    <property type="entry name" value="LRR_1"/>
    <property type="match status" value="1"/>
</dbReference>
<dbReference type="SUPFAM" id="SSF52058">
    <property type="entry name" value="L domain-like"/>
    <property type="match status" value="2"/>
</dbReference>
<sequence length="733" mass="81989">MPPFRDDEDGNTVLDDGLSIYDGDEHSPGMTSAQAAALREAGKQQRKCQMLLLVLTFVISVVVATSKYFSRSNALYSEGDDQWWNIWENGALDKANKLRLNRTIDYLVAANISGNDDWVPMDETATGSLVDLIMSMDSPQYMAALWIATIDQRRLQIPDAKKTQSSLDEYLFVQRYVLAVLFFATGGLDHWTYALRFLSGSHECYWYDVFGMDGLPPDVGILFGIRCDQDPDTDEGDEWQRQRIVTQILMLPANSMEGTLPMELHHLKYLKELHIDINPGITGTIPPEYGSFSRLQKLALSYNSIEGKIPMSFSSLTNLEQLNLEMNFLVCNTNDGEMDFIKDLVNLTNLSLEYNANVTGTLPNFIASLPRLELLALSNTAMSGTIPSSWSSMKSLQYLLIDDNRLSGSVDVLQNMTNLTHVYLQGNRFNGTIDDSFFSKLTNLVQLDISNNTFRGTVPGHFFNMSDLEVLDMSLNQLTGQLPGAFMSVTKSNLQHLALNSNNITGSIPKTIMLPNLTHLDLSLNQFSGDIPSEIGDMVNLTYLFLGRNNFTARVLPNWLQNLTNLTELSLKATSMTGPIPGWLGNKFTDLEFLDLGENSFTGPLPASLGNLTKLWVLILNKNQLNGTIPQSLSQLTDLEVFLIDDNSFKGNTSAMCARLDEINYFIADCATSPSSDEVEIHCDCCTLCCNDENVTCNDSEWFGNHESMWENGYTRWKWQFDSGSVSPLLDKR</sequence>
<evidence type="ECO:0000256" key="1">
    <source>
        <dbReference type="ARBA" id="ARBA00022614"/>
    </source>
</evidence>
<dbReference type="Pfam" id="PF23598">
    <property type="entry name" value="LRR_14"/>
    <property type="match status" value="1"/>
</dbReference>